<dbReference type="PANTHER" id="PTHR45696:SF10">
    <property type="entry name" value="LARGE RIBOSOMAL SUBUNIT PROTEIN P1"/>
    <property type="match status" value="1"/>
</dbReference>
<feature type="compositionally biased region" description="Basic and acidic residues" evidence="4">
    <location>
        <begin position="80"/>
        <end position="95"/>
    </location>
</feature>
<dbReference type="Gene3D" id="1.10.10.1410">
    <property type="match status" value="1"/>
</dbReference>
<dbReference type="RefSeq" id="XP_001025269.1">
    <property type="nucleotide sequence ID" value="XM_001025269.3"/>
</dbReference>
<keyword evidence="6" id="KW-1185">Reference proteome</keyword>
<dbReference type="AlphaFoldDB" id="I7MJ34"/>
<dbReference type="KEGG" id="tet:TTHERM_00837950"/>
<feature type="compositionally biased region" description="Acidic residues" evidence="4">
    <location>
        <begin position="96"/>
        <end position="109"/>
    </location>
</feature>
<evidence type="ECO:0000313" key="6">
    <source>
        <dbReference type="Proteomes" id="UP000009168"/>
    </source>
</evidence>
<accession>I7MJ34</accession>
<dbReference type="HAMAP" id="MF_01478">
    <property type="entry name" value="Ribosomal_L12_arch"/>
    <property type="match status" value="1"/>
</dbReference>
<dbReference type="PANTHER" id="PTHR45696">
    <property type="entry name" value="60S ACIDIC RIBOSOMAL PROTEIN P1"/>
    <property type="match status" value="1"/>
</dbReference>
<dbReference type="eggNOG" id="ENOG502R2YA">
    <property type="taxonomic scope" value="Eukaryota"/>
</dbReference>
<dbReference type="EMBL" id="GG662429">
    <property type="protein sequence ID" value="EAS05024.1"/>
    <property type="molecule type" value="Genomic_DNA"/>
</dbReference>
<evidence type="ECO:0000313" key="5">
    <source>
        <dbReference type="EMBL" id="EAS05024.1"/>
    </source>
</evidence>
<sequence>MSTTEIEKVVKGASYSALLLNDCGLPITAANIAALFKTAKLNGHETTFKTFEDFLKTNPITNYIGAIGGSAPAAASSAPAKKEEPKKEEPKKEEPKEEETDMDMGDLFG</sequence>
<dbReference type="GO" id="GO:0003735">
    <property type="term" value="F:structural constituent of ribosome"/>
    <property type="evidence" value="ECO:0007669"/>
    <property type="project" value="InterPro"/>
</dbReference>
<comment type="similarity">
    <text evidence="1">Belongs to the eukaryotic ribosomal protein P1/P2 family.</text>
</comment>
<dbReference type="InterPro" id="IPR038716">
    <property type="entry name" value="P1/P2_N_sf"/>
</dbReference>
<dbReference type="HOGENOM" id="CLU_2189254_0_0_1"/>
<organism evidence="5 6">
    <name type="scientific">Tetrahymena thermophila (strain SB210)</name>
    <dbReference type="NCBI Taxonomy" id="312017"/>
    <lineage>
        <taxon>Eukaryota</taxon>
        <taxon>Sar</taxon>
        <taxon>Alveolata</taxon>
        <taxon>Ciliophora</taxon>
        <taxon>Intramacronucleata</taxon>
        <taxon>Oligohymenophorea</taxon>
        <taxon>Hymenostomatida</taxon>
        <taxon>Tetrahymenina</taxon>
        <taxon>Tetrahymenidae</taxon>
        <taxon>Tetrahymena</taxon>
    </lineage>
</organism>
<dbReference type="OMA" id="PITNYIG"/>
<dbReference type="GO" id="GO:0030295">
    <property type="term" value="F:protein kinase activator activity"/>
    <property type="evidence" value="ECO:0007669"/>
    <property type="project" value="TreeGrafter"/>
</dbReference>
<gene>
    <name evidence="5" type="ORF">TTHERM_00837950</name>
</gene>
<feature type="region of interest" description="Disordered" evidence="4">
    <location>
        <begin position="71"/>
        <end position="109"/>
    </location>
</feature>
<dbReference type="InterPro" id="IPR027534">
    <property type="entry name" value="Ribosomal_P1/P2"/>
</dbReference>
<dbReference type="STRING" id="312017.I7MJ34"/>
<dbReference type="GO" id="GO:0006414">
    <property type="term" value="P:translational elongation"/>
    <property type="evidence" value="ECO:0007669"/>
    <property type="project" value="InterPro"/>
</dbReference>
<name>I7MJ34_TETTS</name>
<proteinExistence type="inferred from homology"/>
<reference evidence="6" key="1">
    <citation type="journal article" date="2006" name="PLoS Biol.">
        <title>Macronuclear genome sequence of the ciliate Tetrahymena thermophila, a model eukaryote.</title>
        <authorList>
            <person name="Eisen J.A."/>
            <person name="Coyne R.S."/>
            <person name="Wu M."/>
            <person name="Wu D."/>
            <person name="Thiagarajan M."/>
            <person name="Wortman J.R."/>
            <person name="Badger J.H."/>
            <person name="Ren Q."/>
            <person name="Amedeo P."/>
            <person name="Jones K.M."/>
            <person name="Tallon L.J."/>
            <person name="Delcher A.L."/>
            <person name="Salzberg S.L."/>
            <person name="Silva J.C."/>
            <person name="Haas B.J."/>
            <person name="Majoros W.H."/>
            <person name="Farzad M."/>
            <person name="Carlton J.M."/>
            <person name="Smith R.K. Jr."/>
            <person name="Garg J."/>
            <person name="Pearlman R.E."/>
            <person name="Karrer K.M."/>
            <person name="Sun L."/>
            <person name="Manning G."/>
            <person name="Elde N.C."/>
            <person name="Turkewitz A.P."/>
            <person name="Asai D.J."/>
            <person name="Wilkes D.E."/>
            <person name="Wang Y."/>
            <person name="Cai H."/>
            <person name="Collins K."/>
            <person name="Stewart B.A."/>
            <person name="Lee S.R."/>
            <person name="Wilamowska K."/>
            <person name="Weinberg Z."/>
            <person name="Ruzzo W.L."/>
            <person name="Wloga D."/>
            <person name="Gaertig J."/>
            <person name="Frankel J."/>
            <person name="Tsao C.-C."/>
            <person name="Gorovsky M.A."/>
            <person name="Keeling P.J."/>
            <person name="Waller R.F."/>
            <person name="Patron N.J."/>
            <person name="Cherry J.M."/>
            <person name="Stover N.A."/>
            <person name="Krieger C.J."/>
            <person name="del Toro C."/>
            <person name="Ryder H.F."/>
            <person name="Williamson S.C."/>
            <person name="Barbeau R.A."/>
            <person name="Hamilton E.P."/>
            <person name="Orias E."/>
        </authorList>
    </citation>
    <scope>NUCLEOTIDE SEQUENCE [LARGE SCALE GENOMIC DNA]</scope>
    <source>
        <strain evidence="6">SB210</strain>
    </source>
</reference>
<dbReference type="SMR" id="I7MJ34"/>
<dbReference type="InParanoid" id="I7MJ34"/>
<dbReference type="Pfam" id="PF00428">
    <property type="entry name" value="Ribosomal_60s"/>
    <property type="match status" value="1"/>
</dbReference>
<dbReference type="GO" id="GO:0002181">
    <property type="term" value="P:cytoplasmic translation"/>
    <property type="evidence" value="ECO:0007669"/>
    <property type="project" value="TreeGrafter"/>
</dbReference>
<protein>
    <submittedName>
        <fullName evidence="5">60S acidic ribosomal protein</fullName>
    </submittedName>
</protein>
<evidence type="ECO:0000256" key="3">
    <source>
        <dbReference type="ARBA" id="ARBA00023274"/>
    </source>
</evidence>
<evidence type="ECO:0000256" key="2">
    <source>
        <dbReference type="ARBA" id="ARBA00022980"/>
    </source>
</evidence>
<dbReference type="GO" id="GO:0043021">
    <property type="term" value="F:ribonucleoprotein complex binding"/>
    <property type="evidence" value="ECO:0007669"/>
    <property type="project" value="TreeGrafter"/>
</dbReference>
<dbReference type="Proteomes" id="UP000009168">
    <property type="component" value="Unassembled WGS sequence"/>
</dbReference>
<evidence type="ECO:0000256" key="4">
    <source>
        <dbReference type="SAM" id="MobiDB-lite"/>
    </source>
</evidence>
<keyword evidence="2 5" id="KW-0689">Ribosomal protein</keyword>
<dbReference type="CDD" id="cd05831">
    <property type="entry name" value="Ribosomal_P1"/>
    <property type="match status" value="1"/>
</dbReference>
<keyword evidence="3" id="KW-0687">Ribonucleoprotein</keyword>
<evidence type="ECO:0000256" key="1">
    <source>
        <dbReference type="ARBA" id="ARBA00005436"/>
    </source>
</evidence>
<dbReference type="GeneID" id="7831288"/>
<dbReference type="GO" id="GO:0022625">
    <property type="term" value="C:cytosolic large ribosomal subunit"/>
    <property type="evidence" value="ECO:0007669"/>
    <property type="project" value="TreeGrafter"/>
</dbReference>